<evidence type="ECO:0000256" key="2">
    <source>
        <dbReference type="ARBA" id="ARBA00022692"/>
    </source>
</evidence>
<dbReference type="GO" id="GO:0009306">
    <property type="term" value="P:protein secretion"/>
    <property type="evidence" value="ECO:0007669"/>
    <property type="project" value="InterPro"/>
</dbReference>
<feature type="chain" id="PRO_5013252577" evidence="5">
    <location>
        <begin position="29"/>
        <end position="2186"/>
    </location>
</feature>
<accession>A0A1W1Z590</accession>
<reference evidence="7 8" key="1">
    <citation type="submission" date="2017-04" db="EMBL/GenBank/DDBJ databases">
        <authorList>
            <person name="Afonso C.L."/>
            <person name="Miller P.J."/>
            <person name="Scott M.A."/>
            <person name="Spackman E."/>
            <person name="Goraichik I."/>
            <person name="Dimitrov K.M."/>
            <person name="Suarez D.L."/>
            <person name="Swayne D.E."/>
        </authorList>
    </citation>
    <scope>NUCLEOTIDE SEQUENCE [LARGE SCALE GENOMIC DNA]</scope>
    <source>
        <strain evidence="7 8">CGMCC 1.10972</strain>
    </source>
</reference>
<evidence type="ECO:0000313" key="8">
    <source>
        <dbReference type="Proteomes" id="UP000192656"/>
    </source>
</evidence>
<dbReference type="EMBL" id="FWXR01000002">
    <property type="protein sequence ID" value="SMC43534.1"/>
    <property type="molecule type" value="Genomic_DNA"/>
</dbReference>
<evidence type="ECO:0000256" key="4">
    <source>
        <dbReference type="ARBA" id="ARBA00023136"/>
    </source>
</evidence>
<evidence type="ECO:0000259" key="6">
    <source>
        <dbReference type="Pfam" id="PF04357"/>
    </source>
</evidence>
<dbReference type="STRING" id="937218.SAMN06297251_102182"/>
<proteinExistence type="predicted"/>
<dbReference type="Pfam" id="PF04357">
    <property type="entry name" value="TamB"/>
    <property type="match status" value="1"/>
</dbReference>
<name>A0A1W1Z590_9HYPH</name>
<evidence type="ECO:0000313" key="7">
    <source>
        <dbReference type="EMBL" id="SMC43534.1"/>
    </source>
</evidence>
<dbReference type="InterPro" id="IPR007452">
    <property type="entry name" value="TamB_C"/>
</dbReference>
<keyword evidence="5" id="KW-0732">Signal</keyword>
<evidence type="ECO:0000256" key="3">
    <source>
        <dbReference type="ARBA" id="ARBA00022989"/>
    </source>
</evidence>
<keyword evidence="8" id="KW-1185">Reference proteome</keyword>
<organism evidence="7 8">
    <name type="scientific">Fulvimarina manganoxydans</name>
    <dbReference type="NCBI Taxonomy" id="937218"/>
    <lineage>
        <taxon>Bacteria</taxon>
        <taxon>Pseudomonadati</taxon>
        <taxon>Pseudomonadota</taxon>
        <taxon>Alphaproteobacteria</taxon>
        <taxon>Hyphomicrobiales</taxon>
        <taxon>Aurantimonadaceae</taxon>
        <taxon>Fulvimarina</taxon>
    </lineage>
</organism>
<evidence type="ECO:0000256" key="1">
    <source>
        <dbReference type="ARBA" id="ARBA00004167"/>
    </source>
</evidence>
<keyword evidence="4" id="KW-0472">Membrane</keyword>
<feature type="signal peptide" evidence="5">
    <location>
        <begin position="1"/>
        <end position="28"/>
    </location>
</feature>
<dbReference type="PANTHER" id="PTHR36985">
    <property type="entry name" value="TRANSLOCATION AND ASSEMBLY MODULE SUBUNIT TAMB"/>
    <property type="match status" value="1"/>
</dbReference>
<gene>
    <name evidence="7" type="ORF">SAMN06297251_102182</name>
</gene>
<dbReference type="RefSeq" id="WP_084408637.1">
    <property type="nucleotide sequence ID" value="NZ_FWXR01000002.1"/>
</dbReference>
<sequence length="2186" mass="219453">MTFLARLFLLLAGLLTAAPLVMPRPAAAQDFVASQIENLINSDTLKVDIQGLSGALTGNIRIESITVSDPQGVFLTASDLAMDWSPLSLVRSNVNIEQLTAGQIVLERLPTGQPASAPSEESSGFSLPSITANIDTFRIDEFILGEAIAGTRARLSANASLSLSDDPVNLAVKADIQRLDQPGQIALDIAFAPADNRLTLDVQASEPQGGLVATLLDIPDRPAVDLTINGSGPLSNFMANGGLTVGGEQAASLTARVDDVDAGRRVAASLQVAAQRFVPEAYQRYVEGGADLDVQVVIRNDGLYAIEQAQLSSDALQLDARGTVDPSGSGNDLSVDLSAPGGGALELNLGGANLTIASLQAGLRGAISNAALDIAGTLPAAGWQAYQASNVQASVKSSGFDLTAFQGPVQIVATADDVAGPEGIQDRLLTGPVRIEANGALTENGLRFDPSTATTKTVTANIQGTAALNFAIFDLTLDSTFQTSAISAALVPIAGNELSLAGNVTRTPDDAISVSNLAVNSSGLTVRGNARLAGETVTADINGTLSEASNVNAALSGAAQFSLQASGPVANPNVDLTLDGNQLSINGQELANLSVQARGNFAGDTPEGTVTITGLLDGSELEGRANLRTMPNGERQVADLLIRQGDNRVTGDLRLTTALAPLGTIDLDIQDIGPLAALGGLEASGDVTGTIALDQSADGTPIAQPEITADSLSIAGTTLSGAKIDLDVSDYLGTPFATGSVTANAIDTGAVAVTDLDVMLSRENDFNALNANARLDGVPVELAALARFAPDETMLSLRKLTMAIDQAPVALQDNATLRIADGVTRLDGFTLSVGEGSLSASGSAGETLDLALDMNAVPAAVAGPFIEGVEPSGTLNGQARVTGAASDPSATFELTGEALTTDDLTATNVPPVDLSAAGSYASGVLTLARANASIGDGSLSASGTIGETYDLTLRLDALPVGLANGFVEGLNASGTISGNAEVTGPRDDPNARFDLEGSGITTPEIADAGIEPLRLNAAGSYEGGTATIQTADIRTGNASLTAEGTIGETLDVSANLTEFPVGIANGFVEGLSLTGTLSGTASATGPLADPDARFDISGSGITTDEIARSGIAPLSLRLAGTFSEGTAAIETGVVNVGDGSLRASGTVGRALDLDVDVNAFPVGLANGFVENLNASGTLSGTATATGSLDNPQAEFDLSGQGLTTTEIAESGIEPLTLDLEGSYANGTLRLATAEIDVGTGSLSASGTVGETLDLNLSIDQLPVGLANGFVPNLNASGTISGTGRATGSLSDPQAEVSLTGSGITTEDIARSGIDPLSLDLSGSYANGTARIGNARVTVGDGSLTATGTVGDNLDLDIALDRLPVGLANGFVEGLGAEGTLSGSATATGSLQDPQAEFTLTGTGITTRQLAGGDVPPLTLDAAGSYRNATLTLANAELDVGSGSLTASGTVGERLDISANLDALPVALANGFVDGLGARGTISGTAQASGPIADPNVTFDLQGSSITTSQIARSGVAPIAFDASGTYSGGTVQIETAQADVGDGSLSVTGSVGQRLDVSAQIDRLPVGLANGFVDGLGAQGTISGTAEATGSLSDPNATFEISASNVSVAQSRAAGAPSLDANLAGSYRGNALDLSQGVVRVGGGTITISGTASQNALNLDARIQNLPASIASAAASGLNPQGTINGTVSASGSPASPNVTYDIQASGVSVQQTRDAGVGALAIETSGRFANNTLTTDTSLSGSGIGLTANGTVNIAGTPTLNLSVDGTAPLSLANRTLAEGGRSVQGTVAVNARITGPVSQPSINGTVSTSGASFVDTGANVALNGINASIALNGQSATITNLSANLVGGGQILVDGTVGLQPPFPADLSVRLIDGRYNDGEIVTARLSADLSITGPLAATPTISGDVRAQEINILVPENLPSSLARIDVTHVNASPAVYKQARELFPEQAAGAGASGGVNFDITFSAPGRVFVRGRGLDLELGGEIQITGNAASPSITGGFDLRRGRFGILGRRLDFTEGTLTFTGNLIPTLDLLARSDAGDYTVFISVTGPANDPSFTFSANPALPQDEVLARLIFQQGTTDLSPLQIAQLAEAAASLAGVGGSTGLLENLRSQIGVDDIDIKTTADGQTAVGVGKYINDNIYLGVDSTGRVSVDLKLGGGLKARGAVTTEGGGEVGVFYEGEF</sequence>
<dbReference type="PANTHER" id="PTHR36985:SF1">
    <property type="entry name" value="TRANSLOCATION AND ASSEMBLY MODULE SUBUNIT TAMB"/>
    <property type="match status" value="1"/>
</dbReference>
<dbReference type="OrthoDB" id="7784409at2"/>
<protein>
    <submittedName>
        <fullName evidence="7">Translocation and assembly module TamB</fullName>
    </submittedName>
</protein>
<dbReference type="GO" id="GO:0005886">
    <property type="term" value="C:plasma membrane"/>
    <property type="evidence" value="ECO:0007669"/>
    <property type="project" value="InterPro"/>
</dbReference>
<evidence type="ECO:0000256" key="5">
    <source>
        <dbReference type="SAM" id="SignalP"/>
    </source>
</evidence>
<dbReference type="Proteomes" id="UP000192656">
    <property type="component" value="Unassembled WGS sequence"/>
</dbReference>
<comment type="subcellular location">
    <subcellularLocation>
        <location evidence="1">Membrane</location>
        <topology evidence="1">Single-pass membrane protein</topology>
    </subcellularLocation>
</comment>
<keyword evidence="2" id="KW-0812">Transmembrane</keyword>
<feature type="domain" description="Translocation and assembly module TamB C-terminal" evidence="6">
    <location>
        <begin position="1842"/>
        <end position="2186"/>
    </location>
</feature>
<keyword evidence="3" id="KW-1133">Transmembrane helix</keyword>